<reference evidence="4 5" key="1">
    <citation type="journal article" date="2019" name="Int. J. Syst. Evol. Microbiol.">
        <title>The Global Catalogue of Microorganisms (GCM) 10K type strain sequencing project: providing services to taxonomists for standard genome sequencing and annotation.</title>
        <authorList>
            <consortium name="The Broad Institute Genomics Platform"/>
            <consortium name="The Broad Institute Genome Sequencing Center for Infectious Disease"/>
            <person name="Wu L."/>
            <person name="Ma J."/>
        </authorList>
    </citation>
    <scope>NUCLEOTIDE SEQUENCE [LARGE SCALE GENOMIC DNA]</scope>
    <source>
        <strain evidence="4 5">DT92</strain>
    </source>
</reference>
<keyword evidence="2" id="KW-0472">Membrane</keyword>
<protein>
    <submittedName>
        <fullName evidence="4">Type II CAAX prenyl endopeptidase Rce1 family protein</fullName>
    </submittedName>
</protein>
<evidence type="ECO:0000313" key="5">
    <source>
        <dbReference type="Proteomes" id="UP001596368"/>
    </source>
</evidence>
<dbReference type="Pfam" id="PF02517">
    <property type="entry name" value="Rce1-like"/>
    <property type="match status" value="1"/>
</dbReference>
<organism evidence="4 5">
    <name type="scientific">Halobaculum litoreum</name>
    <dbReference type="NCBI Taxonomy" id="3031998"/>
    <lineage>
        <taxon>Archaea</taxon>
        <taxon>Methanobacteriati</taxon>
        <taxon>Methanobacteriota</taxon>
        <taxon>Stenosarchaea group</taxon>
        <taxon>Halobacteria</taxon>
        <taxon>Halobacteriales</taxon>
        <taxon>Haloferacaceae</taxon>
        <taxon>Halobaculum</taxon>
    </lineage>
</organism>
<feature type="domain" description="CAAX prenyl protease 2/Lysostaphin resistance protein A-like" evidence="3">
    <location>
        <begin position="29"/>
        <end position="99"/>
    </location>
</feature>
<dbReference type="InterPro" id="IPR003675">
    <property type="entry name" value="Rce1/LyrA-like_dom"/>
</dbReference>
<dbReference type="AlphaFoldDB" id="A0ABD5XVI1"/>
<dbReference type="GO" id="GO:0080120">
    <property type="term" value="P:CAAX-box protein maturation"/>
    <property type="evidence" value="ECO:0007669"/>
    <property type="project" value="UniProtKB-ARBA"/>
</dbReference>
<dbReference type="EMBL" id="JBHSZG010000008">
    <property type="protein sequence ID" value="MFC7137901.1"/>
    <property type="molecule type" value="Genomic_DNA"/>
</dbReference>
<evidence type="ECO:0000256" key="2">
    <source>
        <dbReference type="SAM" id="Phobius"/>
    </source>
</evidence>
<evidence type="ECO:0000259" key="3">
    <source>
        <dbReference type="Pfam" id="PF02517"/>
    </source>
</evidence>
<comment type="caution">
    <text evidence="4">The sequence shown here is derived from an EMBL/GenBank/DDBJ whole genome shotgun (WGS) entry which is preliminary data.</text>
</comment>
<name>A0ABD5XVI1_9EURY</name>
<keyword evidence="5" id="KW-1185">Reference proteome</keyword>
<accession>A0ABD5XVI1</accession>
<feature type="region of interest" description="Disordered" evidence="1">
    <location>
        <begin position="1"/>
        <end position="24"/>
    </location>
</feature>
<gene>
    <name evidence="4" type="ORF">ACFQRB_18535</name>
</gene>
<dbReference type="GO" id="GO:0004175">
    <property type="term" value="F:endopeptidase activity"/>
    <property type="evidence" value="ECO:0007669"/>
    <property type="project" value="UniProtKB-ARBA"/>
</dbReference>
<feature type="compositionally biased region" description="Basic residues" evidence="1">
    <location>
        <begin position="1"/>
        <end position="11"/>
    </location>
</feature>
<evidence type="ECO:0000256" key="1">
    <source>
        <dbReference type="SAM" id="MobiDB-lite"/>
    </source>
</evidence>
<dbReference type="Proteomes" id="UP001596368">
    <property type="component" value="Unassembled WGS sequence"/>
</dbReference>
<keyword evidence="2" id="KW-1133">Transmembrane helix</keyword>
<keyword evidence="2" id="KW-0812">Transmembrane</keyword>
<feature type="transmembrane region" description="Helical" evidence="2">
    <location>
        <begin position="86"/>
        <end position="107"/>
    </location>
</feature>
<proteinExistence type="predicted"/>
<evidence type="ECO:0000313" key="4">
    <source>
        <dbReference type="EMBL" id="MFC7137901.1"/>
    </source>
</evidence>
<sequence>MAARRARRRLGPRGGARRGVPVPRRRSGRLRRAFGPVGAVAGASLLFGSLHLANYTGALAAVVVGVLLIAVVGSVFGALYERTGNLATAVIAHGVYNAVLFLGSYVAM</sequence>
<feature type="transmembrane region" description="Helical" evidence="2">
    <location>
        <begin position="33"/>
        <end position="52"/>
    </location>
</feature>
<feature type="transmembrane region" description="Helical" evidence="2">
    <location>
        <begin position="58"/>
        <end position="79"/>
    </location>
</feature>